<dbReference type="EMBL" id="BSDO01000002">
    <property type="protein sequence ID" value="GLI21867.1"/>
    <property type="molecule type" value="Genomic_DNA"/>
</dbReference>
<reference evidence="2" key="1">
    <citation type="submission" date="2022-12" db="EMBL/GenBank/DDBJ databases">
        <title>Reference genome sequencing for broad-spectrum identification of bacterial and archaeal isolates by mass spectrometry.</title>
        <authorList>
            <person name="Sekiguchi Y."/>
            <person name="Tourlousse D.M."/>
        </authorList>
    </citation>
    <scope>NUCLEOTIDE SEQUENCE</scope>
    <source>
        <strain evidence="2">301</strain>
    </source>
</reference>
<evidence type="ECO:0000313" key="4">
    <source>
        <dbReference type="Proteomes" id="UP001144397"/>
    </source>
</evidence>
<dbReference type="RefSeq" id="WP_309749333.1">
    <property type="nucleotide sequence ID" value="NZ_JAVDPY010000001.1"/>
</dbReference>
<dbReference type="Proteomes" id="UP001144397">
    <property type="component" value="Unassembled WGS sequence"/>
</dbReference>
<evidence type="ECO:0000313" key="2">
    <source>
        <dbReference type="EMBL" id="GLI21867.1"/>
    </source>
</evidence>
<keyword evidence="1" id="KW-0812">Transmembrane</keyword>
<sequence>MHSRLGMGEGELTYLVNKASEIGRLHGQLEQRLKYLNFQWAAGAFFLLLGVANLIYSAQKCGPVRDGMATYASLCGVLGVFFLGFAFSNHEAIKFLRGQLRSATAVFESERRHAISLISASKIQK</sequence>
<evidence type="ECO:0000313" key="3">
    <source>
        <dbReference type="EMBL" id="MDR6332383.1"/>
    </source>
</evidence>
<accession>A0A9W6CLB0</accession>
<dbReference type="Proteomes" id="UP001245370">
    <property type="component" value="Unassembled WGS sequence"/>
</dbReference>
<dbReference type="EMBL" id="JAVDPY010000001">
    <property type="protein sequence ID" value="MDR6332383.1"/>
    <property type="molecule type" value="Genomic_DNA"/>
</dbReference>
<name>A0A9W6CLB0_XANFL</name>
<keyword evidence="1" id="KW-0472">Membrane</keyword>
<gene>
    <name evidence="3" type="ORF">GGQ86_000830</name>
    <name evidence="2" type="ORF">XFLAVUS301_15410</name>
</gene>
<evidence type="ECO:0000256" key="1">
    <source>
        <dbReference type="SAM" id="Phobius"/>
    </source>
</evidence>
<keyword evidence="5" id="KW-1185">Reference proteome</keyword>
<feature type="transmembrane region" description="Helical" evidence="1">
    <location>
        <begin position="35"/>
        <end position="56"/>
    </location>
</feature>
<comment type="caution">
    <text evidence="2">The sequence shown here is derived from an EMBL/GenBank/DDBJ whole genome shotgun (WGS) entry which is preliminary data.</text>
</comment>
<organism evidence="2 4">
    <name type="scientific">Xanthobacter flavus</name>
    <dbReference type="NCBI Taxonomy" id="281"/>
    <lineage>
        <taxon>Bacteria</taxon>
        <taxon>Pseudomonadati</taxon>
        <taxon>Pseudomonadota</taxon>
        <taxon>Alphaproteobacteria</taxon>
        <taxon>Hyphomicrobiales</taxon>
        <taxon>Xanthobacteraceae</taxon>
        <taxon>Xanthobacter</taxon>
    </lineage>
</organism>
<dbReference type="AlphaFoldDB" id="A0A9W6CLB0"/>
<evidence type="ECO:0000313" key="5">
    <source>
        <dbReference type="Proteomes" id="UP001245370"/>
    </source>
</evidence>
<keyword evidence="1" id="KW-1133">Transmembrane helix</keyword>
<reference evidence="3 5" key="2">
    <citation type="submission" date="2023-07" db="EMBL/GenBank/DDBJ databases">
        <title>Genomic Encyclopedia of Type Strains, Phase IV (KMG-IV): sequencing the most valuable type-strain genomes for metagenomic binning, comparative biology and taxonomic classification.</title>
        <authorList>
            <person name="Goeker M."/>
        </authorList>
    </citation>
    <scope>NUCLEOTIDE SEQUENCE [LARGE SCALE GENOMIC DNA]</scope>
    <source>
        <strain evidence="3 5">DSM 338</strain>
    </source>
</reference>
<proteinExistence type="predicted"/>
<feature type="transmembrane region" description="Helical" evidence="1">
    <location>
        <begin position="68"/>
        <end position="87"/>
    </location>
</feature>
<protein>
    <submittedName>
        <fullName evidence="2">Uncharacterized protein</fullName>
    </submittedName>
</protein>